<comment type="caution">
    <text evidence="11">The sequence shown here is derived from an EMBL/GenBank/DDBJ whole genome shotgun (WGS) entry which is preliminary data.</text>
</comment>
<dbReference type="RefSeq" id="WP_182532787.1">
    <property type="nucleotide sequence ID" value="NZ_JACGXL010000008.1"/>
</dbReference>
<dbReference type="Proteomes" id="UP000550401">
    <property type="component" value="Unassembled WGS sequence"/>
</dbReference>
<evidence type="ECO:0000256" key="6">
    <source>
        <dbReference type="ARBA" id="ARBA00022833"/>
    </source>
</evidence>
<keyword evidence="3" id="KW-0645">Protease</keyword>
<dbReference type="GO" id="GO:0046872">
    <property type="term" value="F:metal ion binding"/>
    <property type="evidence" value="ECO:0007669"/>
    <property type="project" value="UniProtKB-KW"/>
</dbReference>
<comment type="similarity">
    <text evidence="2">Belongs to the peptidase M13 family.</text>
</comment>
<accession>A0A839EYF9</accession>
<dbReference type="InterPro" id="IPR008753">
    <property type="entry name" value="Peptidase_M13_N"/>
</dbReference>
<feature type="domain" description="Peptidase M13 N-terminal" evidence="10">
    <location>
        <begin position="48"/>
        <end position="426"/>
    </location>
</feature>
<evidence type="ECO:0000256" key="2">
    <source>
        <dbReference type="ARBA" id="ARBA00007357"/>
    </source>
</evidence>
<evidence type="ECO:0000256" key="1">
    <source>
        <dbReference type="ARBA" id="ARBA00001947"/>
    </source>
</evidence>
<evidence type="ECO:0000259" key="9">
    <source>
        <dbReference type="Pfam" id="PF01431"/>
    </source>
</evidence>
<evidence type="ECO:0000256" key="5">
    <source>
        <dbReference type="ARBA" id="ARBA00022801"/>
    </source>
</evidence>
<evidence type="ECO:0000256" key="3">
    <source>
        <dbReference type="ARBA" id="ARBA00022670"/>
    </source>
</evidence>
<dbReference type="Pfam" id="PF05649">
    <property type="entry name" value="Peptidase_M13_N"/>
    <property type="match status" value="1"/>
</dbReference>
<dbReference type="PROSITE" id="PS51885">
    <property type="entry name" value="NEPRILYSIN"/>
    <property type="match status" value="1"/>
</dbReference>
<keyword evidence="8" id="KW-0732">Signal</keyword>
<evidence type="ECO:0000256" key="8">
    <source>
        <dbReference type="SAM" id="SignalP"/>
    </source>
</evidence>
<dbReference type="InterPro" id="IPR018497">
    <property type="entry name" value="Peptidase_M13_C"/>
</dbReference>
<dbReference type="Pfam" id="PF01431">
    <property type="entry name" value="Peptidase_M13"/>
    <property type="match status" value="1"/>
</dbReference>
<keyword evidence="4" id="KW-0479">Metal-binding</keyword>
<protein>
    <submittedName>
        <fullName evidence="11">Endothelin-converting enzyme/putative endopeptidase</fullName>
        <ecNumber evidence="11">3.4.24.-</ecNumber>
        <ecNumber evidence="11">3.4.24.71</ecNumber>
    </submittedName>
</protein>
<dbReference type="InterPro" id="IPR024079">
    <property type="entry name" value="MetalloPept_cat_dom_sf"/>
</dbReference>
<dbReference type="EMBL" id="JACGXL010000008">
    <property type="protein sequence ID" value="MBA8889747.1"/>
    <property type="molecule type" value="Genomic_DNA"/>
</dbReference>
<dbReference type="GO" id="GO:0005886">
    <property type="term" value="C:plasma membrane"/>
    <property type="evidence" value="ECO:0007669"/>
    <property type="project" value="TreeGrafter"/>
</dbReference>
<evidence type="ECO:0000313" key="11">
    <source>
        <dbReference type="EMBL" id="MBA8889747.1"/>
    </source>
</evidence>
<evidence type="ECO:0000256" key="4">
    <source>
        <dbReference type="ARBA" id="ARBA00022723"/>
    </source>
</evidence>
<dbReference type="PANTHER" id="PTHR11733:SF167">
    <property type="entry name" value="FI17812P1-RELATED"/>
    <property type="match status" value="1"/>
</dbReference>
<feature type="chain" id="PRO_5032910760" evidence="8">
    <location>
        <begin position="33"/>
        <end position="683"/>
    </location>
</feature>
<keyword evidence="5 11" id="KW-0378">Hydrolase</keyword>
<dbReference type="SUPFAM" id="SSF55486">
    <property type="entry name" value="Metalloproteases ('zincins'), catalytic domain"/>
    <property type="match status" value="1"/>
</dbReference>
<feature type="domain" description="Peptidase M13 C-terminal" evidence="9">
    <location>
        <begin position="478"/>
        <end position="680"/>
    </location>
</feature>
<dbReference type="GO" id="GO:0016485">
    <property type="term" value="P:protein processing"/>
    <property type="evidence" value="ECO:0007669"/>
    <property type="project" value="TreeGrafter"/>
</dbReference>
<dbReference type="InterPro" id="IPR042089">
    <property type="entry name" value="Peptidase_M13_dom_2"/>
</dbReference>
<sequence length="683" mass="75971">MPHLRAHGAPTRRIARQLLAAALAAIATPVFAAHGIEAGDIRRDGAACNDFFDYANGAWRASHAIPDYMDRWSRRWESGEINKEHVRDILSEVSARKDWPAGSAEQLSGDFYAACMDEASVNALGAKPVQPMLDEIRAIKDAAGVQRTIGHLHDVGVNVPFTLAAQSDLHEPTRVIAHVGPGTLGMPDRDYYIKPDKRFVEAREKYQAHVAKMFELAGEKAAAAKADAQVVFAFEKRFAEASLDNVQLRDPKLQDNKTTFAQLGQLVPAFDWSAYFDAAHMPHDDLNVTEPKYLHQLQKELASTPTAQWRTYLEWHVLNAAADALSAPFVEEHFAFNGKYLTGATEMKPRWKRCAEATDNQLGEALGKKYVEKYFPPEAKARMQEMVKNILLAMKDTIQGLDWMGDATKKKALEKLATFNPKIGYPDKWKDYAGVKVSRGSYWDDVVSASRWNVADGRAQVGKPVDRGRWGMTPPTSNAYYNPLLNEIVFPAGILQPPAFDVNATDAVNYGAIGVVIGHEISHGFDDQGAQFDAQGRLSNWWTAEDQKRFTERGACVVKQFEGYSIEPGIHHNGKLVLGESIGDLGGAKLAFLAYKKSREGKAAEPTLDGFTPEQQFFLSWGQWRGDEIRPETQRTMVQGDPHPIAKYRVNGPLSNLPAFREAFQCKADAPMVRQGAERCEVW</sequence>
<dbReference type="GO" id="GO:0004222">
    <property type="term" value="F:metalloendopeptidase activity"/>
    <property type="evidence" value="ECO:0007669"/>
    <property type="project" value="UniProtKB-EC"/>
</dbReference>
<keyword evidence="6" id="KW-0862">Zinc</keyword>
<dbReference type="Gene3D" id="3.40.390.10">
    <property type="entry name" value="Collagenase (Catalytic Domain)"/>
    <property type="match status" value="1"/>
</dbReference>
<keyword evidence="12" id="KW-1185">Reference proteome</keyword>
<dbReference type="EC" id="3.4.24.71" evidence="11"/>
<name>A0A839EYF9_9GAMM</name>
<evidence type="ECO:0000259" key="10">
    <source>
        <dbReference type="Pfam" id="PF05649"/>
    </source>
</evidence>
<dbReference type="PRINTS" id="PR00786">
    <property type="entry name" value="NEPRILYSIN"/>
</dbReference>
<gene>
    <name evidence="11" type="ORF">FHW12_003994</name>
</gene>
<evidence type="ECO:0000256" key="7">
    <source>
        <dbReference type="ARBA" id="ARBA00023049"/>
    </source>
</evidence>
<reference evidence="11 12" key="1">
    <citation type="submission" date="2020-07" db="EMBL/GenBank/DDBJ databases">
        <title>Genomic Encyclopedia of Type Strains, Phase IV (KMG-V): Genome sequencing to study the core and pangenomes of soil and plant-associated prokaryotes.</title>
        <authorList>
            <person name="Whitman W."/>
        </authorList>
    </citation>
    <scope>NUCLEOTIDE SEQUENCE [LARGE SCALE GENOMIC DNA]</scope>
    <source>
        <strain evidence="11 12">RH2WT43</strain>
    </source>
</reference>
<evidence type="ECO:0000313" key="12">
    <source>
        <dbReference type="Proteomes" id="UP000550401"/>
    </source>
</evidence>
<comment type="cofactor">
    <cofactor evidence="1">
        <name>Zn(2+)</name>
        <dbReference type="ChEBI" id="CHEBI:29105"/>
    </cofactor>
</comment>
<dbReference type="InterPro" id="IPR000718">
    <property type="entry name" value="Peptidase_M13"/>
</dbReference>
<dbReference type="Gene3D" id="1.10.1380.10">
    <property type="entry name" value="Neutral endopeptidase , domain2"/>
    <property type="match status" value="1"/>
</dbReference>
<dbReference type="CDD" id="cd08662">
    <property type="entry name" value="M13"/>
    <property type="match status" value="1"/>
</dbReference>
<dbReference type="PANTHER" id="PTHR11733">
    <property type="entry name" value="ZINC METALLOPROTEASE FAMILY M13 NEPRILYSIN-RELATED"/>
    <property type="match status" value="1"/>
</dbReference>
<organism evidence="11 12">
    <name type="scientific">Dokdonella fugitiva</name>
    <dbReference type="NCBI Taxonomy" id="328517"/>
    <lineage>
        <taxon>Bacteria</taxon>
        <taxon>Pseudomonadati</taxon>
        <taxon>Pseudomonadota</taxon>
        <taxon>Gammaproteobacteria</taxon>
        <taxon>Lysobacterales</taxon>
        <taxon>Rhodanobacteraceae</taxon>
        <taxon>Dokdonella</taxon>
    </lineage>
</organism>
<proteinExistence type="inferred from homology"/>
<feature type="signal peptide" evidence="8">
    <location>
        <begin position="1"/>
        <end position="32"/>
    </location>
</feature>
<dbReference type="EC" id="3.4.24.-" evidence="11"/>
<keyword evidence="7" id="KW-0482">Metalloprotease</keyword>
<dbReference type="AlphaFoldDB" id="A0A839EYF9"/>